<evidence type="ECO:0000256" key="1">
    <source>
        <dbReference type="ARBA" id="ARBA00001947"/>
    </source>
</evidence>
<keyword evidence="4" id="KW-0862">Zinc</keyword>
<dbReference type="RefSeq" id="WP_252772180.1">
    <property type="nucleotide sequence ID" value="NZ_JAMXMC010000018.1"/>
</dbReference>
<evidence type="ECO:0000256" key="2">
    <source>
        <dbReference type="ARBA" id="ARBA00022723"/>
    </source>
</evidence>
<dbReference type="Proteomes" id="UP001204851">
    <property type="component" value="Unassembled WGS sequence"/>
</dbReference>
<name>A0ABT1BSR1_9BURK</name>
<evidence type="ECO:0000256" key="5">
    <source>
        <dbReference type="ARBA" id="ARBA00024029"/>
    </source>
</evidence>
<dbReference type="PANTHER" id="PTHR35005:SF1">
    <property type="entry name" value="2-AMINO-5-FORMYLAMINO-6-RIBOSYLAMINOPYRIMIDIN-4(3H)-ONE 5'-MONOPHOSPHATE DEFORMYLASE"/>
    <property type="match status" value="1"/>
</dbReference>
<evidence type="ECO:0000256" key="4">
    <source>
        <dbReference type="ARBA" id="ARBA00022833"/>
    </source>
</evidence>
<accession>A0ABT1BSR1</accession>
<comment type="similarity">
    <text evidence="5">Belongs to the creatininase superfamily.</text>
</comment>
<dbReference type="PANTHER" id="PTHR35005">
    <property type="entry name" value="3-DEHYDRO-SCYLLO-INOSOSE HYDROLASE"/>
    <property type="match status" value="1"/>
</dbReference>
<comment type="cofactor">
    <cofactor evidence="1">
        <name>Zn(2+)</name>
        <dbReference type="ChEBI" id="CHEBI:29105"/>
    </cofactor>
</comment>
<dbReference type="InterPro" id="IPR024087">
    <property type="entry name" value="Creatininase-like_sf"/>
</dbReference>
<dbReference type="Gene3D" id="3.40.50.10310">
    <property type="entry name" value="Creatininase"/>
    <property type="match status" value="1"/>
</dbReference>
<dbReference type="EMBL" id="JAMXMC010000018">
    <property type="protein sequence ID" value="MCO5979230.1"/>
    <property type="molecule type" value="Genomic_DNA"/>
</dbReference>
<protein>
    <submittedName>
        <fullName evidence="6">Creatininase family protein</fullName>
    </submittedName>
</protein>
<keyword evidence="3" id="KW-0378">Hydrolase</keyword>
<evidence type="ECO:0000256" key="3">
    <source>
        <dbReference type="ARBA" id="ARBA00022801"/>
    </source>
</evidence>
<keyword evidence="7" id="KW-1185">Reference proteome</keyword>
<organism evidence="6 7">
    <name type="scientific">Ideonella oryzae</name>
    <dbReference type="NCBI Taxonomy" id="2937441"/>
    <lineage>
        <taxon>Bacteria</taxon>
        <taxon>Pseudomonadati</taxon>
        <taxon>Pseudomonadota</taxon>
        <taxon>Betaproteobacteria</taxon>
        <taxon>Burkholderiales</taxon>
        <taxon>Sphaerotilaceae</taxon>
        <taxon>Ideonella</taxon>
    </lineage>
</organism>
<comment type="caution">
    <text evidence="6">The sequence shown here is derived from an EMBL/GenBank/DDBJ whole genome shotgun (WGS) entry which is preliminary data.</text>
</comment>
<gene>
    <name evidence="6" type="ORF">M0L44_21230</name>
</gene>
<dbReference type="Pfam" id="PF02633">
    <property type="entry name" value="Creatininase"/>
    <property type="match status" value="1"/>
</dbReference>
<proteinExistence type="inferred from homology"/>
<keyword evidence="2" id="KW-0479">Metal-binding</keyword>
<evidence type="ECO:0000313" key="6">
    <source>
        <dbReference type="EMBL" id="MCO5979230.1"/>
    </source>
</evidence>
<reference evidence="6 7" key="1">
    <citation type="submission" date="2022-06" db="EMBL/GenBank/DDBJ databases">
        <title>Ideonella sp. NS12-5 Genome sequencing and assembly.</title>
        <authorList>
            <person name="Jung Y."/>
        </authorList>
    </citation>
    <scope>NUCLEOTIDE SEQUENCE [LARGE SCALE GENOMIC DNA]</scope>
    <source>
        <strain evidence="6 7">NS12-5</strain>
    </source>
</reference>
<dbReference type="InterPro" id="IPR003785">
    <property type="entry name" value="Creatininase/forma_Hydrolase"/>
</dbReference>
<dbReference type="SUPFAM" id="SSF102215">
    <property type="entry name" value="Creatininase"/>
    <property type="match status" value="1"/>
</dbReference>
<evidence type="ECO:0000313" key="7">
    <source>
        <dbReference type="Proteomes" id="UP001204851"/>
    </source>
</evidence>
<sequence length="286" mass="30681">MLHGFCPAPRFLPYLSWTDIAALPDRENTVIVLPVGATEQHGPHLPCAVDTLIAAGVVGHALAQLPASVPAFGMAPISYGKSEEHLHFPGTVTLTGRTLLSTIEELGESVYRAGFRKLLFVNGHGGQPQVLEMAARELRLRHGDFIVVPSFTWRVPHVAGQYLNEREKRLAMHAGHAETALVLALAPETVRMDRAVASYPPEFPSKLLSPDGRPACAWAARDFGDSGVIGDPTPATAEQGQAILDSLATSWAQAITELHEARWPARSAPTWERGQFAGEVAGSAAP</sequence>